<keyword evidence="2" id="KW-1185">Reference proteome</keyword>
<organism evidence="1 2">
    <name type="scientific">Paenibacillus pabuli</name>
    <dbReference type="NCBI Taxonomy" id="1472"/>
    <lineage>
        <taxon>Bacteria</taxon>
        <taxon>Bacillati</taxon>
        <taxon>Bacillota</taxon>
        <taxon>Bacilli</taxon>
        <taxon>Bacillales</taxon>
        <taxon>Paenibacillaceae</taxon>
        <taxon>Paenibacillus</taxon>
    </lineage>
</organism>
<reference evidence="1 2" key="1">
    <citation type="submission" date="2018-06" db="EMBL/GenBank/DDBJ databases">
        <title>Freshwater and sediment microbial communities from various areas in North America, analyzing microbe dynamics in response to fracking.</title>
        <authorList>
            <person name="Lamendella R."/>
        </authorList>
    </citation>
    <scope>NUCLEOTIDE SEQUENCE [LARGE SCALE GENOMIC DNA]</scope>
    <source>
        <strain evidence="1 2">NG-13</strain>
    </source>
</reference>
<comment type="caution">
    <text evidence="1">The sequence shown here is derived from an EMBL/GenBank/DDBJ whole genome shotgun (WGS) entry which is preliminary data.</text>
</comment>
<dbReference type="EMBL" id="QLLI01000005">
    <property type="protein sequence ID" value="RAI97424.1"/>
    <property type="molecule type" value="Genomic_DNA"/>
</dbReference>
<evidence type="ECO:0000313" key="1">
    <source>
        <dbReference type="EMBL" id="RAI97424.1"/>
    </source>
</evidence>
<accession>A0ABX9BLP2</accession>
<sequence>MDFPRWMQRAIQARLDEVTARIEHDPELSRVRGGVDEAFEVLFAGKDVKQTPEYIEWENRYIVSKGIENERLYMQGLRDGIQLTISLLGQSESMSEEINTKAPQSSYGNP</sequence>
<name>A0ABX9BLP2_9BACL</name>
<gene>
    <name evidence="1" type="ORF">DET54_105388</name>
</gene>
<dbReference type="Proteomes" id="UP000248827">
    <property type="component" value="Unassembled WGS sequence"/>
</dbReference>
<dbReference type="RefSeq" id="WP_111619943.1">
    <property type="nucleotide sequence ID" value="NZ_QLLI01000005.1"/>
</dbReference>
<proteinExistence type="predicted"/>
<evidence type="ECO:0000313" key="2">
    <source>
        <dbReference type="Proteomes" id="UP000248827"/>
    </source>
</evidence>
<protein>
    <submittedName>
        <fullName evidence="1">Uncharacterized protein</fullName>
    </submittedName>
</protein>